<accession>A0A4Z2IZL6</accession>
<feature type="region of interest" description="Disordered" evidence="1">
    <location>
        <begin position="164"/>
        <end position="199"/>
    </location>
</feature>
<dbReference type="EMBL" id="SRLO01000037">
    <property type="protein sequence ID" value="TNN82722.1"/>
    <property type="molecule type" value="Genomic_DNA"/>
</dbReference>
<dbReference type="Proteomes" id="UP000314294">
    <property type="component" value="Unassembled WGS sequence"/>
</dbReference>
<protein>
    <submittedName>
        <fullName evidence="2">Uncharacterized protein</fullName>
    </submittedName>
</protein>
<evidence type="ECO:0000313" key="2">
    <source>
        <dbReference type="EMBL" id="TNN82722.1"/>
    </source>
</evidence>
<evidence type="ECO:0000313" key="3">
    <source>
        <dbReference type="Proteomes" id="UP000314294"/>
    </source>
</evidence>
<sequence length="199" mass="22553">MVPDTLQGFEVCRELCAAILLLLQLPPERPQLLLSLHLDVVCHHHCRLKLFDKICNDTLFKVFESCRCNVLEIDCPLLLHLVLQLKDGLLQFLHLALSMDPGILQRSHPATEILLPHLSLLLNLLAFGLHLYAVLMSEVMEWPHPHTHVAENRSVTQEGHTLVDHPLLARQSQSNNDDIPKSMVTRPNLESTTPNMTRA</sequence>
<keyword evidence="3" id="KW-1185">Reference proteome</keyword>
<proteinExistence type="predicted"/>
<evidence type="ECO:0000256" key="1">
    <source>
        <dbReference type="SAM" id="MobiDB-lite"/>
    </source>
</evidence>
<comment type="caution">
    <text evidence="2">The sequence shown here is derived from an EMBL/GenBank/DDBJ whole genome shotgun (WGS) entry which is preliminary data.</text>
</comment>
<name>A0A4Z2IZL6_9TELE</name>
<reference evidence="2 3" key="1">
    <citation type="submission" date="2019-03" db="EMBL/GenBank/DDBJ databases">
        <title>First draft genome of Liparis tanakae, snailfish: a comprehensive survey of snailfish specific genes.</title>
        <authorList>
            <person name="Kim W."/>
            <person name="Song I."/>
            <person name="Jeong J.-H."/>
            <person name="Kim D."/>
            <person name="Kim S."/>
            <person name="Ryu S."/>
            <person name="Song J.Y."/>
            <person name="Lee S.K."/>
        </authorList>
    </citation>
    <scope>NUCLEOTIDE SEQUENCE [LARGE SCALE GENOMIC DNA]</scope>
    <source>
        <tissue evidence="2">Muscle</tissue>
    </source>
</reference>
<organism evidence="2 3">
    <name type="scientific">Liparis tanakae</name>
    <name type="common">Tanaka's snailfish</name>
    <dbReference type="NCBI Taxonomy" id="230148"/>
    <lineage>
        <taxon>Eukaryota</taxon>
        <taxon>Metazoa</taxon>
        <taxon>Chordata</taxon>
        <taxon>Craniata</taxon>
        <taxon>Vertebrata</taxon>
        <taxon>Euteleostomi</taxon>
        <taxon>Actinopterygii</taxon>
        <taxon>Neopterygii</taxon>
        <taxon>Teleostei</taxon>
        <taxon>Neoteleostei</taxon>
        <taxon>Acanthomorphata</taxon>
        <taxon>Eupercaria</taxon>
        <taxon>Perciformes</taxon>
        <taxon>Cottioidei</taxon>
        <taxon>Cottales</taxon>
        <taxon>Liparidae</taxon>
        <taxon>Liparis</taxon>
    </lineage>
</organism>
<gene>
    <name evidence="2" type="ORF">EYF80_006963</name>
</gene>
<feature type="compositionally biased region" description="Polar residues" evidence="1">
    <location>
        <begin position="188"/>
        <end position="199"/>
    </location>
</feature>
<dbReference type="AlphaFoldDB" id="A0A4Z2IZL6"/>